<feature type="transmembrane region" description="Helical" evidence="10">
    <location>
        <begin position="12"/>
        <end position="33"/>
    </location>
</feature>
<dbReference type="PRINTS" id="PR00864">
    <property type="entry name" value="PREPILNPTASE"/>
</dbReference>
<keyword evidence="14" id="KW-1185">Reference proteome</keyword>
<keyword evidence="9 13" id="KW-0378">Hydrolase</keyword>
<feature type="transmembrane region" description="Helical" evidence="10">
    <location>
        <begin position="158"/>
        <end position="176"/>
    </location>
</feature>
<evidence type="ECO:0000256" key="6">
    <source>
        <dbReference type="ARBA" id="ARBA00022989"/>
    </source>
</evidence>
<evidence type="ECO:0000313" key="14">
    <source>
        <dbReference type="Proteomes" id="UP001157733"/>
    </source>
</evidence>
<keyword evidence="9" id="KW-0645">Protease</keyword>
<keyword evidence="6 10" id="KW-1133">Transmembrane helix</keyword>
<name>A0ABM9HCB9_9BACT</name>
<keyword evidence="3" id="KW-1003">Cell membrane</keyword>
<evidence type="ECO:0000256" key="2">
    <source>
        <dbReference type="ARBA" id="ARBA00005801"/>
    </source>
</evidence>
<dbReference type="EMBL" id="OX336137">
    <property type="protein sequence ID" value="CAI2717810.1"/>
    <property type="molecule type" value="Genomic_DNA"/>
</dbReference>
<dbReference type="Proteomes" id="UP001157733">
    <property type="component" value="Chromosome"/>
</dbReference>
<dbReference type="RefSeq" id="WP_282010729.1">
    <property type="nucleotide sequence ID" value="NZ_OX336137.1"/>
</dbReference>
<protein>
    <recommendedName>
        <fullName evidence="9">Prepilin leader peptidase/N-methyltransferase</fullName>
        <ecNumber evidence="9">2.1.1.-</ecNumber>
        <ecNumber evidence="9">3.4.23.43</ecNumber>
    </recommendedName>
</protein>
<evidence type="ECO:0000256" key="1">
    <source>
        <dbReference type="ARBA" id="ARBA00004429"/>
    </source>
</evidence>
<dbReference type="GO" id="GO:0032259">
    <property type="term" value="P:methylation"/>
    <property type="evidence" value="ECO:0007669"/>
    <property type="project" value="UniProtKB-KW"/>
</dbReference>
<comment type="function">
    <text evidence="9">Plays an essential role in type IV pili and type II pseudopili formation by proteolytically removing the leader sequence from substrate proteins and subsequently monomethylating the alpha-amino group of the newly exposed N-terminal phenylalanine.</text>
</comment>
<dbReference type="Pfam" id="PF06750">
    <property type="entry name" value="A24_N_bact"/>
    <property type="match status" value="1"/>
</dbReference>
<gene>
    <name evidence="13" type="ORF">NSPWAT_0951</name>
</gene>
<evidence type="ECO:0000256" key="4">
    <source>
        <dbReference type="ARBA" id="ARBA00022519"/>
    </source>
</evidence>
<dbReference type="InterPro" id="IPR010627">
    <property type="entry name" value="Prepilin_pept_A24_N"/>
</dbReference>
<evidence type="ECO:0000256" key="7">
    <source>
        <dbReference type="ARBA" id="ARBA00023136"/>
    </source>
</evidence>
<feature type="transmembrane region" description="Helical" evidence="10">
    <location>
        <begin position="239"/>
        <end position="264"/>
    </location>
</feature>
<keyword evidence="4" id="KW-0997">Cell inner membrane</keyword>
<dbReference type="PANTHER" id="PTHR30487:SF0">
    <property type="entry name" value="PREPILIN LEADER PEPTIDASE_N-METHYLTRANSFERASE-RELATED"/>
    <property type="match status" value="1"/>
</dbReference>
<evidence type="ECO:0000256" key="5">
    <source>
        <dbReference type="ARBA" id="ARBA00022692"/>
    </source>
</evidence>
<feature type="domain" description="Prepilin peptidase A24 N-terminal" evidence="12">
    <location>
        <begin position="20"/>
        <end position="103"/>
    </location>
</feature>
<organism evidence="13 14">
    <name type="scientific">Nitrospina watsonii</name>
    <dbReference type="NCBI Taxonomy" id="1323948"/>
    <lineage>
        <taxon>Bacteria</taxon>
        <taxon>Pseudomonadati</taxon>
        <taxon>Nitrospinota/Tectimicrobiota group</taxon>
        <taxon>Nitrospinota</taxon>
        <taxon>Nitrospinia</taxon>
        <taxon>Nitrospinales</taxon>
        <taxon>Nitrospinaceae</taxon>
        <taxon>Nitrospina</taxon>
    </lineage>
</organism>
<dbReference type="GO" id="GO:0008168">
    <property type="term" value="F:methyltransferase activity"/>
    <property type="evidence" value="ECO:0007669"/>
    <property type="project" value="UniProtKB-KW"/>
</dbReference>
<feature type="transmembrane region" description="Helical" evidence="10">
    <location>
        <begin position="197"/>
        <end position="219"/>
    </location>
</feature>
<reference evidence="13 14" key="1">
    <citation type="submission" date="2022-09" db="EMBL/GenBank/DDBJ databases">
        <authorList>
            <person name="Kop L."/>
        </authorList>
    </citation>
    <scope>NUCLEOTIDE SEQUENCE [LARGE SCALE GENOMIC DNA]</scope>
    <source>
        <strain evidence="13 14">347</strain>
    </source>
</reference>
<evidence type="ECO:0000256" key="8">
    <source>
        <dbReference type="RuleBase" id="RU003793"/>
    </source>
</evidence>
<evidence type="ECO:0000313" key="13">
    <source>
        <dbReference type="EMBL" id="CAI2717810.1"/>
    </source>
</evidence>
<keyword evidence="9 13" id="KW-0489">Methyltransferase</keyword>
<dbReference type="Gene3D" id="1.20.120.1220">
    <property type="match status" value="1"/>
</dbReference>
<sequence>MNLSSLALIPPPLFAGIGFVFGLVVGSFANVCIARLPKKESVAFPASHCPHCNAAIRAWDNIPVISYLVLKGRCRQCHAPISPVYPVVELTTALLWAAVFYKFGVSWATVIYAIVMPTLVVITAIDIEHQIIPDKITLPGIGFGLLAGSYLNGVMDSLIGLAVGGGLFLLLAEVYFKVRGAMGMGGGDIKYIAAAGALLGWAQVLLVIFMGSIAGALFGSIGMSTQKLSFLSKIPFGPFLALATIISIFFGDDILDLYLSLMVVEQ</sequence>
<accession>A0ABM9HCB9</accession>
<dbReference type="EC" id="2.1.1.-" evidence="9"/>
<keyword evidence="5 9" id="KW-0812">Transmembrane</keyword>
<dbReference type="InterPro" id="IPR014032">
    <property type="entry name" value="Peptidase_A24A_bac"/>
</dbReference>
<comment type="subcellular location">
    <subcellularLocation>
        <location evidence="1">Cell inner membrane</location>
        <topology evidence="1">Multi-pass membrane protein</topology>
    </subcellularLocation>
    <subcellularLocation>
        <location evidence="9">Cell membrane</location>
        <topology evidence="9">Multi-pass membrane protein</topology>
    </subcellularLocation>
</comment>
<keyword evidence="9" id="KW-0511">Multifunctional enzyme</keyword>
<proteinExistence type="inferred from homology"/>
<dbReference type="EC" id="3.4.23.43" evidence="9"/>
<dbReference type="Pfam" id="PF01478">
    <property type="entry name" value="Peptidase_A24"/>
    <property type="match status" value="1"/>
</dbReference>
<comment type="catalytic activity">
    <reaction evidence="9">
        <text>Typically cleaves a -Gly-|-Phe- bond to release an N-terminal, basic peptide of 5-8 residues from type IV prepilin, and then N-methylates the new N-terminal amino group, the methyl donor being S-adenosyl-L-methionine.</text>
        <dbReference type="EC" id="3.4.23.43"/>
    </reaction>
</comment>
<feature type="transmembrane region" description="Helical" evidence="10">
    <location>
        <begin position="107"/>
        <end position="124"/>
    </location>
</feature>
<dbReference type="PANTHER" id="PTHR30487">
    <property type="entry name" value="TYPE 4 PREPILIN-LIKE PROTEINS LEADER PEPTIDE-PROCESSING ENZYME"/>
    <property type="match status" value="1"/>
</dbReference>
<dbReference type="GO" id="GO:0004190">
    <property type="term" value="F:aspartic-type endopeptidase activity"/>
    <property type="evidence" value="ECO:0007669"/>
    <property type="project" value="UniProtKB-EC"/>
</dbReference>
<evidence type="ECO:0000259" key="12">
    <source>
        <dbReference type="Pfam" id="PF06750"/>
    </source>
</evidence>
<evidence type="ECO:0000256" key="9">
    <source>
        <dbReference type="RuleBase" id="RU003794"/>
    </source>
</evidence>
<keyword evidence="7 10" id="KW-0472">Membrane</keyword>
<dbReference type="InterPro" id="IPR000045">
    <property type="entry name" value="Prepilin_IV_endopep_pep"/>
</dbReference>
<dbReference type="InterPro" id="IPR050882">
    <property type="entry name" value="Prepilin_peptidase/N-MTase"/>
</dbReference>
<comment type="similarity">
    <text evidence="2 8">Belongs to the peptidase A24 family.</text>
</comment>
<evidence type="ECO:0000256" key="10">
    <source>
        <dbReference type="SAM" id="Phobius"/>
    </source>
</evidence>
<keyword evidence="9 13" id="KW-0808">Transferase</keyword>
<evidence type="ECO:0000259" key="11">
    <source>
        <dbReference type="Pfam" id="PF01478"/>
    </source>
</evidence>
<feature type="domain" description="Prepilin type IV endopeptidase peptidase" evidence="11">
    <location>
        <begin position="114"/>
        <end position="219"/>
    </location>
</feature>
<evidence type="ECO:0000256" key="3">
    <source>
        <dbReference type="ARBA" id="ARBA00022475"/>
    </source>
</evidence>